<dbReference type="PIRSF" id="PIRSF037677">
    <property type="entry name" value="DNA_mis_repair_Msh6"/>
    <property type="match status" value="1"/>
</dbReference>
<dbReference type="Gene3D" id="1.10.1420.10">
    <property type="match status" value="2"/>
</dbReference>
<dbReference type="InterPro" id="IPR007861">
    <property type="entry name" value="DNA_mismatch_repair_MutS_clamp"/>
</dbReference>
<dbReference type="GO" id="GO:0005524">
    <property type="term" value="F:ATP binding"/>
    <property type="evidence" value="ECO:0007669"/>
    <property type="project" value="UniProtKB-KW"/>
</dbReference>
<evidence type="ECO:0000256" key="6">
    <source>
        <dbReference type="ARBA" id="ARBA00023204"/>
    </source>
</evidence>
<evidence type="ECO:0000256" key="2">
    <source>
        <dbReference type="ARBA" id="ARBA00022741"/>
    </source>
</evidence>
<evidence type="ECO:0000256" key="5">
    <source>
        <dbReference type="ARBA" id="ARBA00023125"/>
    </source>
</evidence>
<dbReference type="SUPFAM" id="SSF55271">
    <property type="entry name" value="DNA repair protein MutS, domain I"/>
    <property type="match status" value="1"/>
</dbReference>
<dbReference type="Pfam" id="PF05192">
    <property type="entry name" value="MutS_III"/>
    <property type="match status" value="1"/>
</dbReference>
<dbReference type="OrthoDB" id="121051at2759"/>
<dbReference type="PROSITE" id="PS00486">
    <property type="entry name" value="DNA_MISMATCH_REPAIR_2"/>
    <property type="match status" value="1"/>
</dbReference>
<evidence type="ECO:0000256" key="4">
    <source>
        <dbReference type="ARBA" id="ARBA00022840"/>
    </source>
</evidence>
<dbReference type="InterPro" id="IPR000432">
    <property type="entry name" value="DNA_mismatch_repair_MutS_C"/>
</dbReference>
<sequence>MALAFCRNIQLTTSGKLCLYCRRSLTKTLKCHKQLYRYSKLSTELFCAKQDERYFHSQTALSLPSTEKKIDYNKLSPMLKHYWDTKSEHPDYLLLYRVGDFYESFFEDAQVLSDTLEVTLTSKDGGKDLGFKVPMSGIPQHSLDKYLSVLLKKNVKVAVCDQTESATMTQAGSLVKRQVTRLLTPGTLTEDSMLDAKKNNYLAAITVDTNSSTKELNKVNWAIAYVDTSTGEFQGIEGKDIDAFFRELVRVSPSEVLMEDNSIWNSTLEEHCITWQLPELCYTARPVHSFDNQLGKQQLLQRFQCNSVEVFGLKESSLLLKACAAIFHYLQETIERMAPIKLHFFQLHRADEFVYLDENTLRNLEVLETLREGNKKGSLLWSVDRTVTCMGARLLRRWLLHPLRDCRVLNSRYDFIELLSENSEILSAIVNTLKGLTDLERLACRIGSLRANEKDFYHVGESLKKIPRLLYILKGLNLSSRDRQQEVVELLSTILDPLSEELIRVIVEEIDANITLSSSVSSNPRVADKLGATNVGNVFFVRSGKHQQLEELESEYKIHIQWILEYERKERKRLGLPNLKVGYHKSLGYYISISKRSLSKVPNDYIRKQTLIGEERYTTTQLLEKERSILYVRECIATKEREIFDAFRNHLQQYAPSLQRIAEAIATLDVFCGLTKVAMEREYCRPQLHGLDDRDKNVSSLEPLLKIENGRHPVVEQMIPPGTFVSNSIDLSHQSHRLIILTGPNSSGKSCYLRQIGTIQLLAQIGSFVPAQEAQLSIMDAIFTRVGAVDDIGSGQSTFMVEMTETARILRQATRSSLVLLDEIGRGTTTLDGLSIAWSVAEYLSSHIQCLSIFATHYHEMNELASVFPWIANLQVKVIEEGEQVIFLHKVVPGGANKSYGIQVAGLAGLPVVVVERARTIWRTLEQVGMQMNDVLKTQLYQVSNGNEAISREERKDEMSTAKYNQNNSCDMEYMQQQLNTMKQQLAILDTQFQEWLTKNKREEDNEHCI</sequence>
<dbReference type="InterPro" id="IPR007696">
    <property type="entry name" value="DNA_mismatch_repair_MutS_core"/>
</dbReference>
<keyword evidence="6 7" id="KW-0234">DNA repair</keyword>
<dbReference type="Pfam" id="PF05188">
    <property type="entry name" value="MutS_II"/>
    <property type="match status" value="1"/>
</dbReference>
<keyword evidence="3 7" id="KW-0227">DNA damage</keyword>
<keyword evidence="2 7" id="KW-0547">Nucleotide-binding</keyword>
<organism evidence="9 10">
    <name type="scientific">Galdieria partita</name>
    <dbReference type="NCBI Taxonomy" id="83374"/>
    <lineage>
        <taxon>Eukaryota</taxon>
        <taxon>Rhodophyta</taxon>
        <taxon>Bangiophyceae</taxon>
        <taxon>Galdieriales</taxon>
        <taxon>Galdieriaceae</taxon>
        <taxon>Galdieria</taxon>
    </lineage>
</organism>
<evidence type="ECO:0000313" key="10">
    <source>
        <dbReference type="Proteomes" id="UP001061958"/>
    </source>
</evidence>
<reference evidence="9" key="2">
    <citation type="submission" date="2022-01" db="EMBL/GenBank/DDBJ databases">
        <authorList>
            <person name="Hirooka S."/>
            <person name="Miyagishima S.Y."/>
        </authorList>
    </citation>
    <scope>NUCLEOTIDE SEQUENCE</scope>
    <source>
        <strain evidence="9">NBRC 102759</strain>
    </source>
</reference>
<dbReference type="InterPro" id="IPR007860">
    <property type="entry name" value="DNA_mmatch_repair_MutS_con_dom"/>
</dbReference>
<dbReference type="GO" id="GO:0005829">
    <property type="term" value="C:cytosol"/>
    <property type="evidence" value="ECO:0007669"/>
    <property type="project" value="TreeGrafter"/>
</dbReference>
<dbReference type="SUPFAM" id="SSF52540">
    <property type="entry name" value="P-loop containing nucleoside triphosphate hydrolases"/>
    <property type="match status" value="1"/>
</dbReference>
<dbReference type="Pfam" id="PF05190">
    <property type="entry name" value="MutS_IV"/>
    <property type="match status" value="1"/>
</dbReference>
<dbReference type="InterPro" id="IPR005748">
    <property type="entry name" value="DNA_mismatch_repair_MutS"/>
</dbReference>
<dbReference type="InterPro" id="IPR027417">
    <property type="entry name" value="P-loop_NTPase"/>
</dbReference>
<feature type="domain" description="DNA mismatch repair proteins mutS family" evidence="8">
    <location>
        <begin position="817"/>
        <end position="833"/>
    </location>
</feature>
<evidence type="ECO:0000259" key="8">
    <source>
        <dbReference type="PROSITE" id="PS00486"/>
    </source>
</evidence>
<dbReference type="Gene3D" id="3.40.50.300">
    <property type="entry name" value="P-loop containing nucleotide triphosphate hydrolases"/>
    <property type="match status" value="1"/>
</dbReference>
<name>A0A9C7Q312_9RHOD</name>
<dbReference type="CDD" id="cd03284">
    <property type="entry name" value="ABC_MutS1"/>
    <property type="match status" value="1"/>
</dbReference>
<dbReference type="Gene3D" id="3.30.420.110">
    <property type="entry name" value="MutS, connector domain"/>
    <property type="match status" value="1"/>
</dbReference>
<dbReference type="SUPFAM" id="SSF53150">
    <property type="entry name" value="DNA repair protein MutS, domain II"/>
    <property type="match status" value="1"/>
</dbReference>
<protein>
    <recommendedName>
        <fullName evidence="8">DNA mismatch repair proteins mutS family domain-containing protein</fullName>
    </recommendedName>
</protein>
<dbReference type="InterPro" id="IPR036187">
    <property type="entry name" value="DNA_mismatch_repair_MutS_sf"/>
</dbReference>
<evidence type="ECO:0000256" key="7">
    <source>
        <dbReference type="RuleBase" id="RU003756"/>
    </source>
</evidence>
<dbReference type="InterPro" id="IPR016151">
    <property type="entry name" value="DNA_mismatch_repair_MutS_N"/>
</dbReference>
<comment type="caution">
    <text evidence="9">The sequence shown here is derived from an EMBL/GenBank/DDBJ whole genome shotgun (WGS) entry which is preliminary data.</text>
</comment>
<dbReference type="InterPro" id="IPR045076">
    <property type="entry name" value="MutS"/>
</dbReference>
<dbReference type="SMART" id="SM00533">
    <property type="entry name" value="MUTSd"/>
    <property type="match status" value="1"/>
</dbReference>
<dbReference type="PANTHER" id="PTHR11361:SF34">
    <property type="entry name" value="DNA MISMATCH REPAIR PROTEIN MSH1, MITOCHONDRIAL"/>
    <property type="match status" value="1"/>
</dbReference>
<dbReference type="GO" id="GO:0140664">
    <property type="term" value="F:ATP-dependent DNA damage sensor activity"/>
    <property type="evidence" value="ECO:0007669"/>
    <property type="project" value="InterPro"/>
</dbReference>
<dbReference type="Gene3D" id="3.40.1170.10">
    <property type="entry name" value="DNA repair protein MutS, domain I"/>
    <property type="match status" value="1"/>
</dbReference>
<dbReference type="Pfam" id="PF01624">
    <property type="entry name" value="MutS_I"/>
    <property type="match status" value="1"/>
</dbReference>
<dbReference type="SMART" id="SM00534">
    <property type="entry name" value="MUTSac"/>
    <property type="match status" value="1"/>
</dbReference>
<dbReference type="InterPro" id="IPR007695">
    <property type="entry name" value="DNA_mismatch_repair_MutS-lik_N"/>
</dbReference>
<keyword evidence="4" id="KW-0067">ATP-binding</keyword>
<dbReference type="NCBIfam" id="TIGR01070">
    <property type="entry name" value="mutS1"/>
    <property type="match status" value="1"/>
</dbReference>
<keyword evidence="5 7" id="KW-0238">DNA-binding</keyword>
<accession>A0A9C7Q312</accession>
<gene>
    <name evidence="9" type="ORF">GpartN1_g6433.t1</name>
</gene>
<dbReference type="EMBL" id="BQMJ01000058">
    <property type="protein sequence ID" value="GJQ14642.1"/>
    <property type="molecule type" value="Genomic_DNA"/>
</dbReference>
<dbReference type="PANTHER" id="PTHR11361">
    <property type="entry name" value="DNA MISMATCH REPAIR PROTEIN MUTS FAMILY MEMBER"/>
    <property type="match status" value="1"/>
</dbReference>
<dbReference type="InterPro" id="IPR017261">
    <property type="entry name" value="DNA_mismatch_repair_MutS/MSH"/>
</dbReference>
<evidence type="ECO:0000256" key="3">
    <source>
        <dbReference type="ARBA" id="ARBA00022763"/>
    </source>
</evidence>
<comment type="similarity">
    <text evidence="1 7">Belongs to the DNA mismatch repair MutS family.</text>
</comment>
<reference evidence="9" key="1">
    <citation type="journal article" date="2022" name="Proc. Natl. Acad. Sci. U.S.A.">
        <title>Life cycle and functional genomics of the unicellular red alga Galdieria for elucidating algal and plant evolution and industrial use.</title>
        <authorList>
            <person name="Hirooka S."/>
            <person name="Itabashi T."/>
            <person name="Ichinose T.M."/>
            <person name="Onuma R."/>
            <person name="Fujiwara T."/>
            <person name="Yamashita S."/>
            <person name="Jong L.W."/>
            <person name="Tomita R."/>
            <person name="Iwane A.H."/>
            <person name="Miyagishima S.Y."/>
        </authorList>
    </citation>
    <scope>NUCLEOTIDE SEQUENCE</scope>
    <source>
        <strain evidence="9">NBRC 102759</strain>
    </source>
</reference>
<dbReference type="FunFam" id="3.40.50.300:FF:000870">
    <property type="entry name" value="MutS protein homolog 4"/>
    <property type="match status" value="1"/>
</dbReference>
<evidence type="ECO:0000256" key="1">
    <source>
        <dbReference type="ARBA" id="ARBA00006271"/>
    </source>
</evidence>
<comment type="function">
    <text evidence="7">Component of the post-replicative DNA mismatch repair system (MMR).</text>
</comment>
<dbReference type="InterPro" id="IPR036678">
    <property type="entry name" value="MutS_con_dom_sf"/>
</dbReference>
<dbReference type="SUPFAM" id="SSF48334">
    <property type="entry name" value="DNA repair protein MutS, domain III"/>
    <property type="match status" value="1"/>
</dbReference>
<keyword evidence="10" id="KW-1185">Reference proteome</keyword>
<dbReference type="Pfam" id="PF00488">
    <property type="entry name" value="MutS_V"/>
    <property type="match status" value="1"/>
</dbReference>
<dbReference type="Proteomes" id="UP001061958">
    <property type="component" value="Unassembled WGS sequence"/>
</dbReference>
<dbReference type="GO" id="GO:0006298">
    <property type="term" value="P:mismatch repair"/>
    <property type="evidence" value="ECO:0007669"/>
    <property type="project" value="InterPro"/>
</dbReference>
<dbReference type="GO" id="GO:0030983">
    <property type="term" value="F:mismatched DNA binding"/>
    <property type="evidence" value="ECO:0007669"/>
    <property type="project" value="InterPro"/>
</dbReference>
<dbReference type="AlphaFoldDB" id="A0A9C7Q312"/>
<evidence type="ECO:0000313" key="9">
    <source>
        <dbReference type="EMBL" id="GJQ14642.1"/>
    </source>
</evidence>
<dbReference type="NCBIfam" id="NF003810">
    <property type="entry name" value="PRK05399.1"/>
    <property type="match status" value="1"/>
</dbReference>
<dbReference type="HAMAP" id="MF_00096">
    <property type="entry name" value="MutS"/>
    <property type="match status" value="1"/>
</dbReference>
<proteinExistence type="inferred from homology"/>